<evidence type="ECO:0000256" key="6">
    <source>
        <dbReference type="ARBA" id="ARBA00022763"/>
    </source>
</evidence>
<name>A0AA39WAU8_9PEZI</name>
<comment type="caution">
    <text evidence="11">The sequence shown here is derived from an EMBL/GenBank/DDBJ whole genome shotgun (WGS) entry which is preliminary data.</text>
</comment>
<proteinExistence type="inferred from homology"/>
<gene>
    <name evidence="11" type="ORF">B0T14DRAFT_439627</name>
</gene>
<evidence type="ECO:0000256" key="3">
    <source>
        <dbReference type="ARBA" id="ARBA00021132"/>
    </source>
</evidence>
<evidence type="ECO:0000256" key="8">
    <source>
        <dbReference type="PROSITE-ProRule" id="PRU00221"/>
    </source>
</evidence>
<comment type="similarity">
    <text evidence="2 9">Belongs to the WD repeat DDB2/WDR76 family.</text>
</comment>
<dbReference type="InterPro" id="IPR050853">
    <property type="entry name" value="WD_repeat_DNA-damage-binding"/>
</dbReference>
<dbReference type="InterPro" id="IPR015943">
    <property type="entry name" value="WD40/YVTN_repeat-like_dom_sf"/>
</dbReference>
<reference evidence="11" key="1">
    <citation type="submission" date="2023-06" db="EMBL/GenBank/DDBJ databases">
        <title>Genome-scale phylogeny and comparative genomics of the fungal order Sordariales.</title>
        <authorList>
            <consortium name="Lawrence Berkeley National Laboratory"/>
            <person name="Hensen N."/>
            <person name="Bonometti L."/>
            <person name="Westerberg I."/>
            <person name="Brannstrom I.O."/>
            <person name="Guillou S."/>
            <person name="Cros-Aarteil S."/>
            <person name="Calhoun S."/>
            <person name="Haridas S."/>
            <person name="Kuo A."/>
            <person name="Mondo S."/>
            <person name="Pangilinan J."/>
            <person name="Riley R."/>
            <person name="Labutti K."/>
            <person name="Andreopoulos B."/>
            <person name="Lipzen A."/>
            <person name="Chen C."/>
            <person name="Yanf M."/>
            <person name="Daum C."/>
            <person name="Ng V."/>
            <person name="Clum A."/>
            <person name="Steindorff A."/>
            <person name="Ohm R."/>
            <person name="Martin F."/>
            <person name="Silar P."/>
            <person name="Natvig D."/>
            <person name="Lalanne C."/>
            <person name="Gautier V."/>
            <person name="Ament-Velasquez S.L."/>
            <person name="Kruys A."/>
            <person name="Hutchinson M.I."/>
            <person name="Powell A.J."/>
            <person name="Barry K."/>
            <person name="Miller A.N."/>
            <person name="Grigoriev I.V."/>
            <person name="Debuchy R."/>
            <person name="Gladieux P."/>
            <person name="Thoren M.H."/>
            <person name="Johannesson H."/>
        </authorList>
    </citation>
    <scope>NUCLEOTIDE SEQUENCE</scope>
    <source>
        <strain evidence="11">CBS 606.72</strain>
    </source>
</reference>
<keyword evidence="7 9" id="KW-0238">DNA-binding</keyword>
<protein>
    <recommendedName>
        <fullName evidence="3 9">DNA damage-binding protein CMR1</fullName>
    </recommendedName>
</protein>
<dbReference type="PANTHER" id="PTHR14773:SF0">
    <property type="entry name" value="WD REPEAT-CONTAINING PROTEIN 76"/>
    <property type="match status" value="1"/>
</dbReference>
<dbReference type="GO" id="GO:2000001">
    <property type="term" value="P:regulation of DNA damage checkpoint"/>
    <property type="evidence" value="ECO:0007669"/>
    <property type="project" value="TreeGrafter"/>
</dbReference>
<dbReference type="GO" id="GO:0005634">
    <property type="term" value="C:nucleus"/>
    <property type="evidence" value="ECO:0007669"/>
    <property type="project" value="TreeGrafter"/>
</dbReference>
<evidence type="ECO:0000313" key="12">
    <source>
        <dbReference type="Proteomes" id="UP001175000"/>
    </source>
</evidence>
<dbReference type="Proteomes" id="UP001175000">
    <property type="component" value="Unassembled WGS sequence"/>
</dbReference>
<dbReference type="InterPro" id="IPR019775">
    <property type="entry name" value="WD40_repeat_CS"/>
</dbReference>
<dbReference type="GO" id="GO:0003677">
    <property type="term" value="F:DNA binding"/>
    <property type="evidence" value="ECO:0007669"/>
    <property type="project" value="UniProtKB-UniRule"/>
</dbReference>
<organism evidence="11 12">
    <name type="scientific">Immersiella caudata</name>
    <dbReference type="NCBI Taxonomy" id="314043"/>
    <lineage>
        <taxon>Eukaryota</taxon>
        <taxon>Fungi</taxon>
        <taxon>Dikarya</taxon>
        <taxon>Ascomycota</taxon>
        <taxon>Pezizomycotina</taxon>
        <taxon>Sordariomycetes</taxon>
        <taxon>Sordariomycetidae</taxon>
        <taxon>Sordariales</taxon>
        <taxon>Lasiosphaeriaceae</taxon>
        <taxon>Immersiella</taxon>
    </lineage>
</organism>
<sequence length="527" mass="57704">MPPKRKEEKKEAELSEFELFQLQLERNKAENKAIIGQISKTSNKIIPKAKPAAPKAKRSSAPRVKRETPQRESPRIATRQSSRLAGLDADSPASKRKAEVEAEVAAEQAKAKKMRVAGDLSLGDIAVEGHKWEGGVNGLASLKGLRGAQPGVRTFTEDDVDKTTDKGLKDLRLRMSGLKLYEKWPVGDIKIVPQRVYSMGFHPTESKPIVFAGDKEGAMGLFDASQEAPEVDDDDEDAAYPNPIISAFKTHSRTISAFHFSPADENAVFSASYDSSIRKLDLDKGVSVEVFAPAAADEDLPISAIDMPDPKTIIFSTLQGSLGRHDLRAKSSDAEIWGLTDSKIGGFSLHPKHPHLVATASLDRTLKIWDLRKISGNGDLRHPQLLGEHTSRLSVSHASWSSAGYIATSSYDDRIKIYSFPDAGKWKAGQDLTEKQMTPAHLIPHNNQTGRWVTILKPQWQKAPRDGLQKFAIGNMNRFVDVYAADGEQLAQLDGEGITAVPAVAHFHPTLDWVAGGNASGKLCLWM</sequence>
<dbReference type="AlphaFoldDB" id="A0AA39WAU8"/>
<feature type="compositionally biased region" description="Basic and acidic residues" evidence="10">
    <location>
        <begin position="64"/>
        <end position="74"/>
    </location>
</feature>
<keyword evidence="12" id="KW-1185">Reference proteome</keyword>
<dbReference type="GO" id="GO:0006974">
    <property type="term" value="P:DNA damage response"/>
    <property type="evidence" value="ECO:0007669"/>
    <property type="project" value="UniProtKB-KW"/>
</dbReference>
<dbReference type="SUPFAM" id="SSF50978">
    <property type="entry name" value="WD40 repeat-like"/>
    <property type="match status" value="1"/>
</dbReference>
<dbReference type="PROSITE" id="PS00678">
    <property type="entry name" value="WD_REPEATS_1"/>
    <property type="match status" value="1"/>
</dbReference>
<dbReference type="SMART" id="SM00320">
    <property type="entry name" value="WD40"/>
    <property type="match status" value="5"/>
</dbReference>
<evidence type="ECO:0000313" key="11">
    <source>
        <dbReference type="EMBL" id="KAK0610948.1"/>
    </source>
</evidence>
<dbReference type="FunFam" id="2.130.10.10:FF:000562">
    <property type="entry name" value="DNA damage-binding protein CMR1"/>
    <property type="match status" value="1"/>
</dbReference>
<keyword evidence="4 8" id="KW-0853">WD repeat</keyword>
<feature type="region of interest" description="Disordered" evidence="10">
    <location>
        <begin position="39"/>
        <end position="98"/>
    </location>
</feature>
<dbReference type="PANTHER" id="PTHR14773">
    <property type="entry name" value="WD REPEAT-CONTAINING PROTEIN 76"/>
    <property type="match status" value="1"/>
</dbReference>
<feature type="repeat" description="WD" evidence="8">
    <location>
        <begin position="356"/>
        <end position="372"/>
    </location>
</feature>
<dbReference type="Gene3D" id="2.130.10.10">
    <property type="entry name" value="YVTN repeat-like/Quinoprotein amine dehydrogenase"/>
    <property type="match status" value="1"/>
</dbReference>
<accession>A0AA39WAU8</accession>
<dbReference type="EMBL" id="JAULSU010000007">
    <property type="protein sequence ID" value="KAK0610948.1"/>
    <property type="molecule type" value="Genomic_DNA"/>
</dbReference>
<evidence type="ECO:0000256" key="7">
    <source>
        <dbReference type="ARBA" id="ARBA00023125"/>
    </source>
</evidence>
<dbReference type="InterPro" id="IPR036322">
    <property type="entry name" value="WD40_repeat_dom_sf"/>
</dbReference>
<keyword evidence="6 9" id="KW-0227">DNA damage</keyword>
<comment type="function">
    <text evidence="1 9">DNA-binding protein that binds to both single- and double-stranded DNA. Binds preferentially to UV-damaged DNA. May be involved in DNA-metabolic processes.</text>
</comment>
<dbReference type="InterPro" id="IPR001680">
    <property type="entry name" value="WD40_rpt"/>
</dbReference>
<feature type="compositionally biased region" description="Low complexity" evidence="10">
    <location>
        <begin position="44"/>
        <end position="54"/>
    </location>
</feature>
<keyword evidence="5" id="KW-0677">Repeat</keyword>
<evidence type="ECO:0000256" key="9">
    <source>
        <dbReference type="RuleBase" id="RU365004"/>
    </source>
</evidence>
<dbReference type="PROSITE" id="PS50082">
    <property type="entry name" value="WD_REPEATS_2"/>
    <property type="match status" value="1"/>
</dbReference>
<evidence type="ECO:0000256" key="1">
    <source>
        <dbReference type="ARBA" id="ARBA00002653"/>
    </source>
</evidence>
<evidence type="ECO:0000256" key="4">
    <source>
        <dbReference type="ARBA" id="ARBA00022574"/>
    </source>
</evidence>
<evidence type="ECO:0000256" key="2">
    <source>
        <dbReference type="ARBA" id="ARBA00005434"/>
    </source>
</evidence>
<dbReference type="Pfam" id="PF00400">
    <property type="entry name" value="WD40"/>
    <property type="match status" value="2"/>
</dbReference>
<evidence type="ECO:0000256" key="5">
    <source>
        <dbReference type="ARBA" id="ARBA00022737"/>
    </source>
</evidence>
<evidence type="ECO:0000256" key="10">
    <source>
        <dbReference type="SAM" id="MobiDB-lite"/>
    </source>
</evidence>